<dbReference type="InterPro" id="IPR027417">
    <property type="entry name" value="P-loop_NTPase"/>
</dbReference>
<dbReference type="Pfam" id="PF00071">
    <property type="entry name" value="Ras"/>
    <property type="match status" value="1"/>
</dbReference>
<feature type="region of interest" description="Disordered" evidence="2">
    <location>
        <begin position="200"/>
        <end position="246"/>
    </location>
</feature>
<dbReference type="PROSITE" id="PS51421">
    <property type="entry name" value="RAS"/>
    <property type="match status" value="1"/>
</dbReference>
<proteinExistence type="predicted"/>
<dbReference type="PROSITE" id="PS51419">
    <property type="entry name" value="RAB"/>
    <property type="match status" value="1"/>
</dbReference>
<dbReference type="InterPro" id="IPR001806">
    <property type="entry name" value="Small_GTPase"/>
</dbReference>
<dbReference type="FunFam" id="3.40.50.300:FF:001447">
    <property type="entry name" value="Ras-related protein Rab-1B"/>
    <property type="match status" value="1"/>
</dbReference>
<dbReference type="EMBL" id="ACYE01000310">
    <property type="protein sequence ID" value="EFE39637.1"/>
    <property type="molecule type" value="Genomic_DNA"/>
</dbReference>
<dbReference type="SMART" id="SM00174">
    <property type="entry name" value="RHO"/>
    <property type="match status" value="1"/>
</dbReference>
<accession>D4DES7</accession>
<feature type="compositionally biased region" description="Basic and acidic residues" evidence="2">
    <location>
        <begin position="224"/>
        <end position="236"/>
    </location>
</feature>
<dbReference type="SMART" id="SM00175">
    <property type="entry name" value="RAB"/>
    <property type="match status" value="1"/>
</dbReference>
<feature type="compositionally biased region" description="Gly residues" evidence="2">
    <location>
        <begin position="205"/>
        <end position="222"/>
    </location>
</feature>
<reference evidence="4" key="1">
    <citation type="journal article" date="2011" name="Genome Biol.">
        <title>Comparative and functional genomics provide insights into the pathogenicity of dermatophytic fungi.</title>
        <authorList>
            <person name="Burmester A."/>
            <person name="Shelest E."/>
            <person name="Gloeckner G."/>
            <person name="Heddergott C."/>
            <person name="Schindler S."/>
            <person name="Staib P."/>
            <person name="Heidel A."/>
            <person name="Felder M."/>
            <person name="Petzold A."/>
            <person name="Szafranski K."/>
            <person name="Feuermann M."/>
            <person name="Pedruzzi I."/>
            <person name="Priebe S."/>
            <person name="Groth M."/>
            <person name="Winkler R."/>
            <person name="Li W."/>
            <person name="Kniemeyer O."/>
            <person name="Schroeckh V."/>
            <person name="Hertweck C."/>
            <person name="Hube B."/>
            <person name="White T.C."/>
            <person name="Platzer M."/>
            <person name="Guthke R."/>
            <person name="Heitman J."/>
            <person name="Woestemeyer J."/>
            <person name="Zipfel P.F."/>
            <person name="Monod M."/>
            <person name="Brakhage A.A."/>
        </authorList>
    </citation>
    <scope>NUCLEOTIDE SEQUENCE [LARGE SCALE GENOMIC DNA]</scope>
    <source>
        <strain evidence="4">HKI 0517</strain>
    </source>
</reference>
<comment type="caution">
    <text evidence="3">The sequence shown here is derived from an EMBL/GenBank/DDBJ whole genome shotgun (WGS) entry which is preliminary data.</text>
</comment>
<dbReference type="GO" id="GO:0005525">
    <property type="term" value="F:GTP binding"/>
    <property type="evidence" value="ECO:0007669"/>
    <property type="project" value="InterPro"/>
</dbReference>
<keyword evidence="1" id="KW-0547">Nucleotide-binding</keyword>
<gene>
    <name evidence="3" type="ORF">TRV_05667</name>
</gene>
<dbReference type="KEGG" id="tve:TRV_05667"/>
<keyword evidence="4" id="KW-1185">Reference proteome</keyword>
<evidence type="ECO:0000313" key="4">
    <source>
        <dbReference type="Proteomes" id="UP000008383"/>
    </source>
</evidence>
<dbReference type="RefSeq" id="XP_003020255.1">
    <property type="nucleotide sequence ID" value="XM_003020209.1"/>
</dbReference>
<dbReference type="SMART" id="SM00173">
    <property type="entry name" value="RAS"/>
    <property type="match status" value="1"/>
</dbReference>
<dbReference type="PANTHER" id="PTHR47978">
    <property type="match status" value="1"/>
</dbReference>
<feature type="region of interest" description="Disordered" evidence="2">
    <location>
        <begin position="108"/>
        <end position="162"/>
    </location>
</feature>
<organism evidence="3 4">
    <name type="scientific">Trichophyton verrucosum (strain HKI 0517)</name>
    <dbReference type="NCBI Taxonomy" id="663202"/>
    <lineage>
        <taxon>Eukaryota</taxon>
        <taxon>Fungi</taxon>
        <taxon>Dikarya</taxon>
        <taxon>Ascomycota</taxon>
        <taxon>Pezizomycotina</taxon>
        <taxon>Eurotiomycetes</taxon>
        <taxon>Eurotiomycetidae</taxon>
        <taxon>Onygenales</taxon>
        <taxon>Arthrodermataceae</taxon>
        <taxon>Trichophyton</taxon>
    </lineage>
</organism>
<evidence type="ECO:0008006" key="5">
    <source>
        <dbReference type="Google" id="ProtNLM"/>
    </source>
</evidence>
<dbReference type="AlphaFoldDB" id="D4DES7"/>
<feature type="non-terminal residue" evidence="3">
    <location>
        <position position="1"/>
    </location>
</feature>
<dbReference type="GO" id="GO:0003924">
    <property type="term" value="F:GTPase activity"/>
    <property type="evidence" value="ECO:0007669"/>
    <property type="project" value="InterPro"/>
</dbReference>
<protein>
    <recommendedName>
        <fullName evidence="5">RAB GTPase Vps21/Ypt51</fullName>
    </recommendedName>
</protein>
<dbReference type="GeneID" id="9582805"/>
<name>D4DES7_TRIVH</name>
<evidence type="ECO:0000256" key="1">
    <source>
        <dbReference type="ARBA" id="ARBA00022741"/>
    </source>
</evidence>
<dbReference type="PRINTS" id="PR00449">
    <property type="entry name" value="RASTRNSFRMNG"/>
</dbReference>
<dbReference type="SUPFAM" id="SSF52540">
    <property type="entry name" value="P-loop containing nucleoside triphosphate hydrolases"/>
    <property type="match status" value="1"/>
</dbReference>
<evidence type="ECO:0000256" key="2">
    <source>
        <dbReference type="SAM" id="MobiDB-lite"/>
    </source>
</evidence>
<dbReference type="HOGENOM" id="CLU_041217_10_2_1"/>
<dbReference type="Proteomes" id="UP000008383">
    <property type="component" value="Unassembled WGS sequence"/>
</dbReference>
<dbReference type="NCBIfam" id="TIGR00231">
    <property type="entry name" value="small_GTP"/>
    <property type="match status" value="1"/>
</dbReference>
<dbReference type="OrthoDB" id="63533at2759"/>
<dbReference type="InterPro" id="IPR005225">
    <property type="entry name" value="Small_GTP-bd"/>
</dbReference>
<dbReference type="Gene3D" id="3.40.50.300">
    <property type="entry name" value="P-loop containing nucleotide triphosphate hydrolases"/>
    <property type="match status" value="1"/>
</dbReference>
<sequence length="246" mass="25639">SSLVLRFVNNDFQENKEPTIGAAFLTQKCSLPTRTIKFEIWDTAGQERFASLAPMYYRNAQAALVVYDLTKPSSLIKAKHWVAELQRQASPGIVIALVGNKLDLTSGDGTSASAGDPAQARDPANEGEEGETQGGSGGNDEQDDERDGSPNGDARKVSTQEASSYSEAEGLLFFETSAKTGFNVAEVFTAIANAIPEASLKSSRGGAGAGGSSGNAGLGTGSRPGDDSRINLRDRGQVGAKEGCAC</sequence>
<evidence type="ECO:0000313" key="3">
    <source>
        <dbReference type="EMBL" id="EFE39637.1"/>
    </source>
</evidence>
<dbReference type="CDD" id="cd01860">
    <property type="entry name" value="Rab5_related"/>
    <property type="match status" value="1"/>
</dbReference>